<feature type="region of interest" description="Disordered" evidence="2">
    <location>
        <begin position="1928"/>
        <end position="1976"/>
    </location>
</feature>
<dbReference type="InterPro" id="IPR000477">
    <property type="entry name" value="RT_dom"/>
</dbReference>
<feature type="compositionally biased region" description="Basic residues" evidence="2">
    <location>
        <begin position="1808"/>
        <end position="1825"/>
    </location>
</feature>
<feature type="compositionally biased region" description="Low complexity" evidence="2">
    <location>
        <begin position="1780"/>
        <end position="1795"/>
    </location>
</feature>
<feature type="domain" description="Reverse transcriptase" evidence="3">
    <location>
        <begin position="740"/>
        <end position="1049"/>
    </location>
</feature>
<reference evidence="4 5" key="1">
    <citation type="journal article" date="2012" name="Genome Biol.">
        <title>Genome and low-iron response of an oceanic diatom adapted to chronic iron limitation.</title>
        <authorList>
            <person name="Lommer M."/>
            <person name="Specht M."/>
            <person name="Roy A.S."/>
            <person name="Kraemer L."/>
            <person name="Andreson R."/>
            <person name="Gutowska M.A."/>
            <person name="Wolf J."/>
            <person name="Bergner S.V."/>
            <person name="Schilhabel M.B."/>
            <person name="Klostermeier U.C."/>
            <person name="Beiko R.G."/>
            <person name="Rosenstiel P."/>
            <person name="Hippler M."/>
            <person name="Laroche J."/>
        </authorList>
    </citation>
    <scope>NUCLEOTIDE SEQUENCE [LARGE SCALE GENOMIC DNA]</scope>
    <source>
        <strain evidence="4 5">CCMP1005</strain>
    </source>
</reference>
<keyword evidence="5" id="KW-1185">Reference proteome</keyword>
<keyword evidence="1" id="KW-0945">Host-virus interaction</keyword>
<evidence type="ECO:0000256" key="1">
    <source>
        <dbReference type="ARBA" id="ARBA00022581"/>
    </source>
</evidence>
<feature type="region of interest" description="Disordered" evidence="2">
    <location>
        <begin position="252"/>
        <end position="273"/>
    </location>
</feature>
<feature type="region of interest" description="Disordered" evidence="2">
    <location>
        <begin position="394"/>
        <end position="417"/>
    </location>
</feature>
<dbReference type="Proteomes" id="UP000266841">
    <property type="component" value="Unassembled WGS sequence"/>
</dbReference>
<protein>
    <recommendedName>
        <fullName evidence="3">Reverse transcriptase domain-containing protein</fullName>
    </recommendedName>
</protein>
<evidence type="ECO:0000256" key="2">
    <source>
        <dbReference type="SAM" id="MobiDB-lite"/>
    </source>
</evidence>
<feature type="region of interest" description="Disordered" evidence="2">
    <location>
        <begin position="66"/>
        <end position="89"/>
    </location>
</feature>
<name>K0RMW0_THAOC</name>
<comment type="caution">
    <text evidence="4">The sequence shown here is derived from an EMBL/GenBank/DDBJ whole genome shotgun (WGS) entry which is preliminary data.</text>
</comment>
<dbReference type="OrthoDB" id="7485566at2759"/>
<feature type="compositionally biased region" description="Low complexity" evidence="2">
    <location>
        <begin position="403"/>
        <end position="417"/>
    </location>
</feature>
<feature type="region of interest" description="Disordered" evidence="2">
    <location>
        <begin position="1508"/>
        <end position="1527"/>
    </location>
</feature>
<feature type="compositionally biased region" description="Pro residues" evidence="2">
    <location>
        <begin position="431"/>
        <end position="446"/>
    </location>
</feature>
<feature type="region of interest" description="Disordered" evidence="2">
    <location>
        <begin position="1778"/>
        <end position="1855"/>
    </location>
</feature>
<feature type="compositionally biased region" description="Low complexity" evidence="2">
    <location>
        <begin position="10"/>
        <end position="24"/>
    </location>
</feature>
<feature type="region of interest" description="Disordered" evidence="2">
    <location>
        <begin position="1636"/>
        <end position="1663"/>
    </location>
</feature>
<dbReference type="PANTHER" id="PTHR13037">
    <property type="entry name" value="FORMIN"/>
    <property type="match status" value="1"/>
</dbReference>
<feature type="region of interest" description="Disordered" evidence="2">
    <location>
        <begin position="430"/>
        <end position="458"/>
    </location>
</feature>
<feature type="compositionally biased region" description="Gly residues" evidence="2">
    <location>
        <begin position="1641"/>
        <end position="1663"/>
    </location>
</feature>
<gene>
    <name evidence="4" type="ORF">THAOC_30856</name>
</gene>
<accession>K0RMW0</accession>
<dbReference type="EMBL" id="AGNL01044119">
    <property type="protein sequence ID" value="EJK50206.1"/>
    <property type="molecule type" value="Genomic_DNA"/>
</dbReference>
<feature type="compositionally biased region" description="Low complexity" evidence="2">
    <location>
        <begin position="1937"/>
        <end position="1947"/>
    </location>
</feature>
<feature type="compositionally biased region" description="Polar residues" evidence="2">
    <location>
        <begin position="1508"/>
        <end position="1520"/>
    </location>
</feature>
<evidence type="ECO:0000313" key="5">
    <source>
        <dbReference type="Proteomes" id="UP000266841"/>
    </source>
</evidence>
<evidence type="ECO:0000313" key="4">
    <source>
        <dbReference type="EMBL" id="EJK50206.1"/>
    </source>
</evidence>
<evidence type="ECO:0000259" key="3">
    <source>
        <dbReference type="PROSITE" id="PS50878"/>
    </source>
</evidence>
<sequence length="1992" mass="214800">MRLRTPSILGHRGVPGPPRRGLGTPYPPWKFGASSTPRLHRSAATLVIGASGSDVTDPRRPRYCADDTSLPRQYPPTVLSRGGRPSVPPRASTILPSTASILLPDLDPTIAKYAHNNYHIATYRPWFSDSNTAASTVLDHDFNYFNPPSQLLDGAEPGGRSASWTASAFSNTAHTLVLPRPTSLATLMADASTTAAAANAAGDQPGDVPPTPAGRRMTMAKINTQKYSGGPTPTPRTQQILSAQLQRLAPGGASRIARGRRGGQQPRRGEKNAELETVEMNTKQMQVPSVFAIQLRRIECADEARHQHPTRADEFRRMIAEGAFYSDHPSSSRTSPIAVIKHLGKEHHANAFLPQVDYSVCRKVGTFVCTRTDCPLPDHRRFFPSIESLRAHDKCHHPRVAADSPTTSSSSSSTDSSTLHLSRLESYLSPTLPPPGDLPPPPPPPRAATSKSSTHAVEPCVPGEAGFDSVEHPNITLCKSFLAPSCRHLRADWQQGLAFIGQTYHHDPPSFRSNWFHFLSTNNKTRQQFYRLMLDIIKCINQASLNPTAIDTDEWETSAAVFWWLLVHLESLVCAPTPEHVRGASIQETMRERIAQIRCGNIQPVYEDAMKIISWSSNDDRPARSENKAAQEAANCDNWRSAKARAVSPNLVAPIGDDNIDTVQALYSKPHPPLDLPPRPPLSPQQYFLPGKVADTIRKAKKRKGKGSNGDSLDAFIGLARQNRPDIDKELQEVFNLVFQGRLPEVAKQYFTDTYLFCLYKDPSNPSKLRPLGIPSAVRRIVASHVAKFYRGKFAHHLLPYNFAIGVDRGMDFAIKQTQLQVDRYIQQAQARGEVPSRVGVFLDLRNMFNLVSREKLLSLIADKFPELLPLAETLYGDKGKVNLKYADGTWHCIMMEEGVNQGCPLSGCFAALVLNEILSELDQLMTARADERLRLGDKGDDDYGGRTHQSGFVDDVGAVVPIVDVKFYLETFDRLARRFGCFLNVCKTRILTSCTGQSILPQLQSIDRTLADELADTIAEFSVKPSATPEEFDPVEVTDGFVYLGCPIGSPEFARSYFKEKVNEVRQEARKLHQQIGDHQTRLRLFTMSTMLKLPYLLGMDFMHNLPLTDFNYGNWMNWYSELVEDIEELLRSFLSELLGEAEIPDHTILICQLGLKQGGLGLLHPASRAVSDFIVSINKAQFSARNGFKIWKDAVPVKLHPSLTKLFDRDQNQQSIYLQRFHTLLPHVAPIACPAACPPSDHIAHFLDHVSPSSAANRLSQACSITLREHFYTVIADTQPDLMRSSFAFIQGPRHSTLKKEARRESERVGAAAESEPAPPFSPFLLLPQMRRTPSPSPTAAAAAILLSSGAGLLLLPPALGALPPGYEDEMWCAPGECALYVEYPDGMAGPARCVGVGKNSRSPFAENSLPLPSLRLRTRSSPPLSLPSMFNKCHDASTGVTTDGVWTGSLAETVPPDGHVRPPPCETGEGGDGEVRGIFPGPGIELLTPLNLLPDSAIDNLTIPKTKTQASAPSPTGTDPGGPCRTEGECECARIASSCSSGPGGLECAALNCCLSDLSGDKSECLTGRDDPVALYKYDVWSAVEDDCPSLGLVECLLRFDPRDVSSTDGGCLSLMAEECGGEGSVPRGRAEVPRRLVGGGGEPGRGVRGRGLPGVPEGGGRAGRGVGLRLVRPAGLVRLRGGVVLRRLQGGRLRAGRRGGEGKGSAPVDASGFWCLALASPYLPDHHGHVAGDDYVCSTWDGNPVCLNAARAGASCTGEDWDCGADACDCDGGGPSATTARRTRAPRTPSRGRPPRPTATAAASRRRRRGASPRPTRRRTGAPRPSGGPASSPPRPACPNSWAPLPRTGRRTPSAACVTAWSLDLGRANREDCLCDYVGSSCSGDGMDYIAAAYDCGGQAECCASPERGERAACFGGAGTGRAAGEDAGDAAGGDAAAAEDAAGGTGEVADESADGGMPSSPPAPSGGFPIPSSLLPVAAALPILWAL</sequence>
<feature type="region of interest" description="Disordered" evidence="2">
    <location>
        <begin position="1"/>
        <end position="27"/>
    </location>
</feature>
<dbReference type="PANTHER" id="PTHR13037:SF24">
    <property type="entry name" value="POLYCOMB PROTEIN PCL-RELATED"/>
    <property type="match status" value="1"/>
</dbReference>
<dbReference type="eggNOG" id="ENOG502S9D9">
    <property type="taxonomic scope" value="Eukaryota"/>
</dbReference>
<dbReference type="PROSITE" id="PS50878">
    <property type="entry name" value="RT_POL"/>
    <property type="match status" value="1"/>
</dbReference>
<organism evidence="4 5">
    <name type="scientific">Thalassiosira oceanica</name>
    <name type="common">Marine diatom</name>
    <dbReference type="NCBI Taxonomy" id="159749"/>
    <lineage>
        <taxon>Eukaryota</taxon>
        <taxon>Sar</taxon>
        <taxon>Stramenopiles</taxon>
        <taxon>Ochrophyta</taxon>
        <taxon>Bacillariophyta</taxon>
        <taxon>Coscinodiscophyceae</taxon>
        <taxon>Thalassiosirophycidae</taxon>
        <taxon>Thalassiosirales</taxon>
        <taxon>Thalassiosiraceae</taxon>
        <taxon>Thalassiosira</taxon>
    </lineage>
</organism>
<proteinExistence type="predicted"/>